<proteinExistence type="predicted"/>
<evidence type="ECO:0000256" key="1">
    <source>
        <dbReference type="SAM" id="MobiDB-lite"/>
    </source>
</evidence>
<reference evidence="2" key="1">
    <citation type="submission" date="2016-07" db="EMBL/GenBank/DDBJ databases">
        <authorList>
            <person name="Bretaudeau A."/>
        </authorList>
    </citation>
    <scope>NUCLEOTIDE SEQUENCE</scope>
    <source>
        <strain evidence="2">Rice</strain>
        <tissue evidence="2">Whole body</tissue>
    </source>
</reference>
<gene>
    <name evidence="2" type="ORF">SFRICE_029425</name>
</gene>
<protein>
    <submittedName>
        <fullName evidence="2">SFRICE_029425</fullName>
    </submittedName>
</protein>
<dbReference type="AlphaFoldDB" id="A0A2H1W6T0"/>
<feature type="compositionally biased region" description="Polar residues" evidence="1">
    <location>
        <begin position="34"/>
        <end position="45"/>
    </location>
</feature>
<organism evidence="2">
    <name type="scientific">Spodoptera frugiperda</name>
    <name type="common">Fall armyworm</name>
    <dbReference type="NCBI Taxonomy" id="7108"/>
    <lineage>
        <taxon>Eukaryota</taxon>
        <taxon>Metazoa</taxon>
        <taxon>Ecdysozoa</taxon>
        <taxon>Arthropoda</taxon>
        <taxon>Hexapoda</taxon>
        <taxon>Insecta</taxon>
        <taxon>Pterygota</taxon>
        <taxon>Neoptera</taxon>
        <taxon>Endopterygota</taxon>
        <taxon>Lepidoptera</taxon>
        <taxon>Glossata</taxon>
        <taxon>Ditrysia</taxon>
        <taxon>Noctuoidea</taxon>
        <taxon>Noctuidae</taxon>
        <taxon>Amphipyrinae</taxon>
        <taxon>Spodoptera</taxon>
    </lineage>
</organism>
<sequence>MKEMGIAKHVDRAADCLANYRNSGSKGRSKEQGGFSQSESDTPSRLAQDGRKSVEKIVGEFPCAHCDTTS</sequence>
<name>A0A2H1W6T0_SPOFR</name>
<evidence type="ECO:0000313" key="2">
    <source>
        <dbReference type="EMBL" id="SOQ48805.1"/>
    </source>
</evidence>
<feature type="region of interest" description="Disordered" evidence="1">
    <location>
        <begin position="19"/>
        <end position="53"/>
    </location>
</feature>
<accession>A0A2H1W6T0</accession>
<dbReference type="EMBL" id="ODYU01006711">
    <property type="protein sequence ID" value="SOQ48805.1"/>
    <property type="molecule type" value="Genomic_DNA"/>
</dbReference>